<geneLocation type="plasmid" evidence="2">
    <name>pL289</name>
</geneLocation>
<protein>
    <submittedName>
        <fullName evidence="2">Uncharacterized protein</fullName>
    </submittedName>
</protein>
<dbReference type="AlphaFoldDB" id="A0A1W6TLS3"/>
<feature type="region of interest" description="Disordered" evidence="1">
    <location>
        <begin position="243"/>
        <end position="293"/>
    </location>
</feature>
<gene>
    <name evidence="2" type="ORF">K05K4_51770</name>
</gene>
<proteinExistence type="predicted"/>
<dbReference type="Gene3D" id="1.10.287.1490">
    <property type="match status" value="1"/>
</dbReference>
<feature type="compositionally biased region" description="Basic and acidic residues" evidence="1">
    <location>
        <begin position="243"/>
        <end position="258"/>
    </location>
</feature>
<dbReference type="RefSeq" id="WP_086048456.1">
    <property type="nucleotide sequence ID" value="NZ_CP017893.1"/>
</dbReference>
<sequence length="474" mass="53590">MQETSTNVVALNVPFMPNEQLQNSANNLLSAFDDVHLHLEAKVKTIVKLHKERKFPVARAMSEVTLKYIIDQLVHIEARQSEFVEALDCLDDLDIAKDKAERLAVELQAEIDRQQKQIDELQTQLDCVPNISHSDLAELREQANLLAKSEVTCKKLQQTNTELQNQLLALESLSEKANQADNLTLSNQQLSEKNKALEEEVAQLKAERTSLSQTITKQSQEISSFNKSKLSLETNVNQQKKTIERLERKLKVKADSKKSIPSSKRTQQPSGKSARNSVVTLAEIPSTDPSPKTSNSFLITRIPEQIGQNIENVGLNLLDMKFTIMVSDQNGVAINCLISEWLTPIMPYSTEMQQGWNYDIEQTIHAEVMNYVGKEFPNYVKGIKELKHLRIEPFAKRGALTKAQFEALKKAGVTTLFEAVCNSFQCFVRALEVYKPGFTLEEYSLLFGKLNMLARLSMKKVEKVPLITFEPVIK</sequence>
<feature type="compositionally biased region" description="Polar residues" evidence="1">
    <location>
        <begin position="259"/>
        <end position="279"/>
    </location>
</feature>
<name>A0A1W6TLS3_VIBAL</name>
<reference evidence="2" key="1">
    <citation type="submission" date="2016-10" db="EMBL/GenBank/DDBJ databases">
        <title>The High Quality Genome of Vibrio alginolyticus K01M1.</title>
        <authorList>
            <person name="Wendling C."/>
            <person name="Chibani C.M."/>
            <person name="Hertel R."/>
            <person name="Sproer C."/>
            <person name="Bunk B."/>
            <person name="Overmann J."/>
            <person name="Roth O."/>
            <person name="Liesegang H."/>
        </authorList>
    </citation>
    <scope>NUCLEOTIDE SEQUENCE</scope>
    <source>
        <strain evidence="2">K05K4</strain>
        <plasmid evidence="2">pL289</plasmid>
    </source>
</reference>
<keyword evidence="2" id="KW-0614">Plasmid</keyword>
<evidence type="ECO:0000256" key="1">
    <source>
        <dbReference type="SAM" id="MobiDB-lite"/>
    </source>
</evidence>
<organism evidence="2">
    <name type="scientific">Vibrio alginolyticus</name>
    <dbReference type="NCBI Taxonomy" id="663"/>
    <lineage>
        <taxon>Bacteria</taxon>
        <taxon>Pseudomonadati</taxon>
        <taxon>Pseudomonadota</taxon>
        <taxon>Gammaproteobacteria</taxon>
        <taxon>Vibrionales</taxon>
        <taxon>Vibrionaceae</taxon>
        <taxon>Vibrio</taxon>
    </lineage>
</organism>
<dbReference type="EMBL" id="CP017904">
    <property type="protein sequence ID" value="ARP21879.1"/>
    <property type="molecule type" value="Genomic_DNA"/>
</dbReference>
<evidence type="ECO:0000313" key="2">
    <source>
        <dbReference type="EMBL" id="ARP21879.1"/>
    </source>
</evidence>
<accession>A0A1W6TLS3</accession>